<sequence>MPVDLNIATLISLEGFREKTRKINGDASNASAVIVAKATTAKLEIALTESSSPSWI</sequence>
<dbReference type="EMBL" id="CAEZUN010000067">
    <property type="protein sequence ID" value="CAB4601133.1"/>
    <property type="molecule type" value="Genomic_DNA"/>
</dbReference>
<name>A0A6J6MRJ2_9ZZZZ</name>
<dbReference type="AlphaFoldDB" id="A0A6J6MRJ2"/>
<accession>A0A6J6MRJ2</accession>
<evidence type="ECO:0000313" key="2">
    <source>
        <dbReference type="EMBL" id="CAB4676637.1"/>
    </source>
</evidence>
<gene>
    <name evidence="1" type="ORF">UFOPK1826_00671</name>
    <name evidence="2" type="ORF">UFOPK2292_01128</name>
</gene>
<proteinExistence type="predicted"/>
<reference evidence="2" key="1">
    <citation type="submission" date="2020-05" db="EMBL/GenBank/DDBJ databases">
        <authorList>
            <person name="Chiriac C."/>
            <person name="Salcher M."/>
            <person name="Ghai R."/>
            <person name="Kavagutti S V."/>
        </authorList>
    </citation>
    <scope>NUCLEOTIDE SEQUENCE</scope>
</reference>
<dbReference type="EMBL" id="CAEZWU010000186">
    <property type="protein sequence ID" value="CAB4676637.1"/>
    <property type="molecule type" value="Genomic_DNA"/>
</dbReference>
<protein>
    <submittedName>
        <fullName evidence="2">Unannotated protein</fullName>
    </submittedName>
</protein>
<organism evidence="2">
    <name type="scientific">freshwater metagenome</name>
    <dbReference type="NCBI Taxonomy" id="449393"/>
    <lineage>
        <taxon>unclassified sequences</taxon>
        <taxon>metagenomes</taxon>
        <taxon>ecological metagenomes</taxon>
    </lineage>
</organism>
<evidence type="ECO:0000313" key="1">
    <source>
        <dbReference type="EMBL" id="CAB4601133.1"/>
    </source>
</evidence>